<dbReference type="InterPro" id="IPR017481">
    <property type="entry name" value="CHP03032"/>
</dbReference>
<dbReference type="Proteomes" id="UP001597327">
    <property type="component" value="Unassembled WGS sequence"/>
</dbReference>
<dbReference type="Pfam" id="PF16261">
    <property type="entry name" value="DUF4915"/>
    <property type="match status" value="1"/>
</dbReference>
<evidence type="ECO:0000313" key="2">
    <source>
        <dbReference type="EMBL" id="MFD1696282.1"/>
    </source>
</evidence>
<sequence>MGVPDDNPFHVTYSGNLGAWMTHFNVSLAFTTYTAGKVVLIGPGLAGNIAVSERNFGHAMALRATETGLYLSTKHQVWRFENGLEAGCQLDGWDRVYMPRRCDVTGAVDVHDIHIDKNGRLLVAVTLYNCLAELDGRGSFSPVWRPAFISEIANEDRCHFNGFCLEEGEAAYATVIGASNVEAGWRDMRADGGLVIDIRSDQVVAEGLAMPHTPRMHRGELYILEAGSGWFGRIDRQAGTFERLAWFPGFLRGLSFHGDHAVIGLSKPRNKIFSGLPLDEELRRRGRDPECAVYVVRLSDGEVCHALSITGSVEELYDTVVLPGTRQPMLIGLEGSEIGKYVAIGPDRSASIRSHAAE</sequence>
<dbReference type="NCBIfam" id="TIGR03032">
    <property type="entry name" value="TIGR03032 family protein"/>
    <property type="match status" value="1"/>
</dbReference>
<gene>
    <name evidence="2" type="ORF">ACFSC7_12200</name>
</gene>
<comment type="caution">
    <text evidence="2">The sequence shown here is derived from an EMBL/GenBank/DDBJ whole genome shotgun (WGS) entry which is preliminary data.</text>
</comment>
<dbReference type="EMBL" id="JBHUFA010000004">
    <property type="protein sequence ID" value="MFD1696282.1"/>
    <property type="molecule type" value="Genomic_DNA"/>
</dbReference>
<accession>A0ABW4JVV9</accession>
<keyword evidence="3" id="KW-1185">Reference proteome</keyword>
<protein>
    <submittedName>
        <fullName evidence="2">TIGR03032 family protein</fullName>
    </submittedName>
</protein>
<organism evidence="2 3">
    <name type="scientific">Roseibium aestuarii</name>
    <dbReference type="NCBI Taxonomy" id="2600299"/>
    <lineage>
        <taxon>Bacteria</taxon>
        <taxon>Pseudomonadati</taxon>
        <taxon>Pseudomonadota</taxon>
        <taxon>Alphaproteobacteria</taxon>
        <taxon>Hyphomicrobiales</taxon>
        <taxon>Stappiaceae</taxon>
        <taxon>Roseibium</taxon>
    </lineage>
</organism>
<feature type="domain" description="Conserved hypothetical protein CHP03032" evidence="1">
    <location>
        <begin position="16"/>
        <end position="330"/>
    </location>
</feature>
<evidence type="ECO:0000313" key="3">
    <source>
        <dbReference type="Proteomes" id="UP001597327"/>
    </source>
</evidence>
<proteinExistence type="predicted"/>
<reference evidence="3" key="1">
    <citation type="journal article" date="2019" name="Int. J. Syst. Evol. Microbiol.">
        <title>The Global Catalogue of Microorganisms (GCM) 10K type strain sequencing project: providing services to taxonomists for standard genome sequencing and annotation.</title>
        <authorList>
            <consortium name="The Broad Institute Genomics Platform"/>
            <consortium name="The Broad Institute Genome Sequencing Center for Infectious Disease"/>
            <person name="Wu L."/>
            <person name="Ma J."/>
        </authorList>
    </citation>
    <scope>NUCLEOTIDE SEQUENCE [LARGE SCALE GENOMIC DNA]</scope>
    <source>
        <strain evidence="3">JCM 3369</strain>
    </source>
</reference>
<name>A0ABW4JVV9_9HYPH</name>
<evidence type="ECO:0000259" key="1">
    <source>
        <dbReference type="Pfam" id="PF16261"/>
    </source>
</evidence>
<dbReference type="SUPFAM" id="SSF63829">
    <property type="entry name" value="Calcium-dependent phosphotriesterase"/>
    <property type="match status" value="1"/>
</dbReference>